<dbReference type="EMBL" id="WTPW01000416">
    <property type="protein sequence ID" value="KAF0513373.1"/>
    <property type="molecule type" value="Genomic_DNA"/>
</dbReference>
<reference evidence="1 2" key="1">
    <citation type="journal article" date="2019" name="Environ. Microbiol.">
        <title>At the nexus of three kingdoms: the genome of the mycorrhizal fungus Gigaspora margarita provides insights into plant, endobacterial and fungal interactions.</title>
        <authorList>
            <person name="Venice F."/>
            <person name="Ghignone S."/>
            <person name="Salvioli di Fossalunga A."/>
            <person name="Amselem J."/>
            <person name="Novero M."/>
            <person name="Xianan X."/>
            <person name="Sedzielewska Toro K."/>
            <person name="Morin E."/>
            <person name="Lipzen A."/>
            <person name="Grigoriev I.V."/>
            <person name="Henrissat B."/>
            <person name="Martin F.M."/>
            <person name="Bonfante P."/>
        </authorList>
    </citation>
    <scope>NUCLEOTIDE SEQUENCE [LARGE SCALE GENOMIC DNA]</scope>
    <source>
        <strain evidence="1 2">BEG34</strain>
    </source>
</reference>
<sequence length="72" mass="7709">MDSPIVIILKAVDEAGWNDDTLIMMITNHCGVGKSHGGSSDQEGNVFLAVRGIGIEPNSKIESEVKLWSALL</sequence>
<protein>
    <submittedName>
        <fullName evidence="1">Kinase-like protein</fullName>
    </submittedName>
</protein>
<dbReference type="Proteomes" id="UP000439903">
    <property type="component" value="Unassembled WGS sequence"/>
</dbReference>
<comment type="caution">
    <text evidence="1">The sequence shown here is derived from an EMBL/GenBank/DDBJ whole genome shotgun (WGS) entry which is preliminary data.</text>
</comment>
<gene>
    <name evidence="1" type="ORF">F8M41_017788</name>
</gene>
<keyword evidence="1" id="KW-0808">Transferase</keyword>
<keyword evidence="2" id="KW-1185">Reference proteome</keyword>
<proteinExistence type="predicted"/>
<accession>A0A8H4ELU3</accession>
<dbReference type="Gene3D" id="3.40.720.10">
    <property type="entry name" value="Alkaline Phosphatase, subunit A"/>
    <property type="match status" value="1"/>
</dbReference>
<name>A0A8H4ELU3_GIGMA</name>
<dbReference type="AlphaFoldDB" id="A0A8H4ELU3"/>
<keyword evidence="1" id="KW-0418">Kinase</keyword>
<dbReference type="OrthoDB" id="2438402at2759"/>
<evidence type="ECO:0000313" key="2">
    <source>
        <dbReference type="Proteomes" id="UP000439903"/>
    </source>
</evidence>
<dbReference type="SUPFAM" id="SSF53649">
    <property type="entry name" value="Alkaline phosphatase-like"/>
    <property type="match status" value="1"/>
</dbReference>
<evidence type="ECO:0000313" key="1">
    <source>
        <dbReference type="EMBL" id="KAF0513373.1"/>
    </source>
</evidence>
<dbReference type="InterPro" id="IPR017850">
    <property type="entry name" value="Alkaline_phosphatase_core_sf"/>
</dbReference>
<organism evidence="1 2">
    <name type="scientific">Gigaspora margarita</name>
    <dbReference type="NCBI Taxonomy" id="4874"/>
    <lineage>
        <taxon>Eukaryota</taxon>
        <taxon>Fungi</taxon>
        <taxon>Fungi incertae sedis</taxon>
        <taxon>Mucoromycota</taxon>
        <taxon>Glomeromycotina</taxon>
        <taxon>Glomeromycetes</taxon>
        <taxon>Diversisporales</taxon>
        <taxon>Gigasporaceae</taxon>
        <taxon>Gigaspora</taxon>
    </lineage>
</organism>
<dbReference type="GO" id="GO:0016301">
    <property type="term" value="F:kinase activity"/>
    <property type="evidence" value="ECO:0007669"/>
    <property type="project" value="UniProtKB-KW"/>
</dbReference>